<dbReference type="Gene3D" id="3.40.50.150">
    <property type="entry name" value="Vaccinia Virus protein VP39"/>
    <property type="match status" value="1"/>
</dbReference>
<accession>A0A3N6P562</accession>
<protein>
    <recommendedName>
        <fullName evidence="4">Nucleotide-diphospho-sugar transferase domain-containing protein</fullName>
    </recommendedName>
</protein>
<dbReference type="Pfam" id="PF13578">
    <property type="entry name" value="Methyltransf_24"/>
    <property type="match status" value="1"/>
</dbReference>
<sequence length="482" mass="56184">MMDGQENNELTRWLEKNGVKLIFHRTPHYEVFKKNMAERSFKMACGAYLRVEIPKIMEINSIADDYVLYTDCDVMFVGDVVEYLSSIKCEYLAAAPENPTKLDFLNSGVLYMNVKKQQEVYEDFNQFIKDNNGIFPSFDQGAYNQFFSKKWDRLDSMMNWRSYWKLNTNAKIIHFHGPKPTQVEAIKEKTIPEHQLPLANQFFWQNTKVWENKYEQREEPESLNFSDQNSNHEQDTKLNNKHKHSKMQEIEQKLETSSDPTQNPDFLKSLFELNSVIAETNTPLEGNICYLNGWTSDMFQNTPPCNAPHLVLKRKNLVAATANRRRMLEIGFNGGHSALITLYHNPFIELHCVDICRHSYTELAAKFLQKKYPNRFYFYKGDSRDVLPMIAVKNRYIKFDVLHVDGGHGGNICRTDISNSIRLAANNSILILDDTGAKHILNIYWEYVRFGYLLPIKKFANDPIEAHRIAQVILKPEEISTF</sequence>
<reference evidence="2 3" key="1">
    <citation type="journal article" date="2018" name="ACS Chem. Biol.">
        <title>Ketoreductase domain dysfunction expands chemodiversity: malyngamide biosynthesis in the cyanobacterium Okeania hirsuta.</title>
        <authorList>
            <person name="Moss N.A."/>
            <person name="Leao T."/>
            <person name="Rankin M."/>
            <person name="McCullough T.M."/>
            <person name="Qu P."/>
            <person name="Korobeynikov A."/>
            <person name="Smith J.L."/>
            <person name="Gerwick L."/>
            <person name="Gerwick W.H."/>
        </authorList>
    </citation>
    <scope>NUCLEOTIDE SEQUENCE [LARGE SCALE GENOMIC DNA]</scope>
    <source>
        <strain evidence="2 3">PAB10Feb10-1</strain>
    </source>
</reference>
<dbReference type="SUPFAM" id="SSF53335">
    <property type="entry name" value="S-adenosyl-L-methionine-dependent methyltransferases"/>
    <property type="match status" value="1"/>
</dbReference>
<dbReference type="InterPro" id="IPR002495">
    <property type="entry name" value="Glyco_trans_8"/>
</dbReference>
<evidence type="ECO:0008006" key="4">
    <source>
        <dbReference type="Google" id="ProtNLM"/>
    </source>
</evidence>
<proteinExistence type="predicted"/>
<dbReference type="InterPro" id="IPR029063">
    <property type="entry name" value="SAM-dependent_MTases_sf"/>
</dbReference>
<evidence type="ECO:0000313" key="3">
    <source>
        <dbReference type="Proteomes" id="UP000269154"/>
    </source>
</evidence>
<feature type="compositionally biased region" description="Basic and acidic residues" evidence="1">
    <location>
        <begin position="246"/>
        <end position="256"/>
    </location>
</feature>
<name>A0A3N6P562_9CYAN</name>
<comment type="caution">
    <text evidence="2">The sequence shown here is derived from an EMBL/GenBank/DDBJ whole genome shotgun (WGS) entry which is preliminary data.</text>
</comment>
<keyword evidence="3" id="KW-1185">Reference proteome</keyword>
<gene>
    <name evidence="2" type="ORF">D5R40_24035</name>
</gene>
<dbReference type="GO" id="GO:0016757">
    <property type="term" value="F:glycosyltransferase activity"/>
    <property type="evidence" value="ECO:0007669"/>
    <property type="project" value="InterPro"/>
</dbReference>
<dbReference type="AlphaFoldDB" id="A0A3N6P562"/>
<dbReference type="Proteomes" id="UP000269154">
    <property type="component" value="Unassembled WGS sequence"/>
</dbReference>
<evidence type="ECO:0000256" key="1">
    <source>
        <dbReference type="SAM" id="MobiDB-lite"/>
    </source>
</evidence>
<dbReference type="SUPFAM" id="SSF53448">
    <property type="entry name" value="Nucleotide-diphospho-sugar transferases"/>
    <property type="match status" value="1"/>
</dbReference>
<organism evidence="2 3">
    <name type="scientific">Okeania hirsuta</name>
    <dbReference type="NCBI Taxonomy" id="1458930"/>
    <lineage>
        <taxon>Bacteria</taxon>
        <taxon>Bacillati</taxon>
        <taxon>Cyanobacteriota</taxon>
        <taxon>Cyanophyceae</taxon>
        <taxon>Oscillatoriophycideae</taxon>
        <taxon>Oscillatoriales</taxon>
        <taxon>Microcoleaceae</taxon>
        <taxon>Okeania</taxon>
    </lineage>
</organism>
<dbReference type="Gene3D" id="3.90.550.10">
    <property type="entry name" value="Spore Coat Polysaccharide Biosynthesis Protein SpsA, Chain A"/>
    <property type="match status" value="1"/>
</dbReference>
<dbReference type="EMBL" id="RCBY01000180">
    <property type="protein sequence ID" value="RQH30277.1"/>
    <property type="molecule type" value="Genomic_DNA"/>
</dbReference>
<dbReference type="InterPro" id="IPR029044">
    <property type="entry name" value="Nucleotide-diphossugar_trans"/>
</dbReference>
<dbReference type="Pfam" id="PF01501">
    <property type="entry name" value="Glyco_transf_8"/>
    <property type="match status" value="1"/>
</dbReference>
<evidence type="ECO:0000313" key="2">
    <source>
        <dbReference type="EMBL" id="RQH30277.1"/>
    </source>
</evidence>
<dbReference type="OrthoDB" id="695971at2"/>
<feature type="region of interest" description="Disordered" evidence="1">
    <location>
        <begin position="219"/>
        <end position="261"/>
    </location>
</feature>